<dbReference type="HOGENOM" id="CLU_038679_0_0_9"/>
<evidence type="ECO:0008006" key="4">
    <source>
        <dbReference type="Google" id="ProtNLM"/>
    </source>
</evidence>
<reference evidence="2 3" key="1">
    <citation type="journal article" date="2015" name="J. Biotechnol.">
        <title>Complete genome sequence of Paenibacillus beijingensis 7188(T) (=DSM 24997(T)), a novel rhizobacterium from jujube garden soil.</title>
        <authorList>
            <person name="Kwak Y."/>
            <person name="Shin J.H."/>
        </authorList>
    </citation>
    <scope>NUCLEOTIDE SEQUENCE [LARGE SCALE GENOMIC DNA]</scope>
    <source>
        <strain evidence="2 3">DSM 24997</strain>
    </source>
</reference>
<accession>A0A0D5NI78</accession>
<feature type="transmembrane region" description="Helical" evidence="1">
    <location>
        <begin position="292"/>
        <end position="317"/>
    </location>
</feature>
<dbReference type="STRING" id="1126833.VN24_11610"/>
<dbReference type="KEGG" id="pbj:VN24_11610"/>
<dbReference type="EMBL" id="CP011058">
    <property type="protein sequence ID" value="AJY75104.1"/>
    <property type="molecule type" value="Genomic_DNA"/>
</dbReference>
<dbReference type="AlphaFoldDB" id="A0A0D5NI78"/>
<feature type="transmembrane region" description="Helical" evidence="1">
    <location>
        <begin position="7"/>
        <end position="25"/>
    </location>
</feature>
<keyword evidence="1" id="KW-0812">Transmembrane</keyword>
<dbReference type="Proteomes" id="UP000032633">
    <property type="component" value="Chromosome"/>
</dbReference>
<protein>
    <recommendedName>
        <fullName evidence="4">Citrate transporter-like domain-containing protein</fullName>
    </recommendedName>
</protein>
<proteinExistence type="predicted"/>
<reference evidence="3" key="2">
    <citation type="submission" date="2015-03" db="EMBL/GenBank/DDBJ databases">
        <title>Genome sequence of Paenibacillus beijingensis strain DSM 24997T.</title>
        <authorList>
            <person name="Kwak Y."/>
            <person name="Shin J.-H."/>
        </authorList>
    </citation>
    <scope>NUCLEOTIDE SEQUENCE [LARGE SCALE GENOMIC DNA]</scope>
    <source>
        <strain evidence="3">DSM 24997</strain>
    </source>
</reference>
<evidence type="ECO:0000313" key="3">
    <source>
        <dbReference type="Proteomes" id="UP000032633"/>
    </source>
</evidence>
<gene>
    <name evidence="2" type="ORF">VN24_11610</name>
</gene>
<keyword evidence="3" id="KW-1185">Reference proteome</keyword>
<dbReference type="OrthoDB" id="3171527at2"/>
<evidence type="ECO:0000313" key="2">
    <source>
        <dbReference type="EMBL" id="AJY75104.1"/>
    </source>
</evidence>
<sequence length="474" mass="50640">MKLATKAIDSVLILSLAAVYLVLQLSGSKTLAGLLGVMVFIAIAILLPQVKGTTLVLTSLFVAGGAALLAARQASAAAWFHAAGMNVTLITLFVFAPLFGIPVRSPKYVNALKRFYQSNRMSRTRYYLGTQVLTQMMAVFINVGSVLVVYHLAAANPQPGAQRLLENALNRGFAGAIFWSPYFAAMTLVSTALDLPWVQLLPYVLGLSFVSIVVGMASEWRSLRGGAPAQPQAAEQRSVRAAAESADFRAQPEASAVSAPHADSPRALVPLIAYLASAIVLILLLERVIGLPMVLIVCFAAILYPLLWCVGAGALTAYRQGVKVHLTRTLPSLKKEITLFLTAGFFSGSIGQTSFSEWIPRLLQMQPLPVPLIFSLLTVIVISATSLIGLHPIVPVTILATGIDPASLGITPMFLAVLLLGSWGLSNPVSPVSAVNNLLAGLTQKDVFKLAARNYMFTAVMMVLLPLYLFAVRL</sequence>
<feature type="transmembrane region" description="Helical" evidence="1">
    <location>
        <begin position="337"/>
        <end position="359"/>
    </location>
</feature>
<organism evidence="2 3">
    <name type="scientific">Paenibacillus beijingensis</name>
    <dbReference type="NCBI Taxonomy" id="1126833"/>
    <lineage>
        <taxon>Bacteria</taxon>
        <taxon>Bacillati</taxon>
        <taxon>Bacillota</taxon>
        <taxon>Bacilli</taxon>
        <taxon>Bacillales</taxon>
        <taxon>Paenibacillaceae</taxon>
        <taxon>Paenibacillus</taxon>
    </lineage>
</organism>
<feature type="transmembrane region" description="Helical" evidence="1">
    <location>
        <begin position="406"/>
        <end position="425"/>
    </location>
</feature>
<evidence type="ECO:0000256" key="1">
    <source>
        <dbReference type="SAM" id="Phobius"/>
    </source>
</evidence>
<feature type="transmembrane region" description="Helical" evidence="1">
    <location>
        <begin position="54"/>
        <end position="72"/>
    </location>
</feature>
<feature type="transmembrane region" description="Helical" evidence="1">
    <location>
        <begin position="78"/>
        <end position="105"/>
    </location>
</feature>
<name>A0A0D5NI78_9BACL</name>
<feature type="transmembrane region" description="Helical" evidence="1">
    <location>
        <begin position="31"/>
        <end position="47"/>
    </location>
</feature>
<feature type="transmembrane region" description="Helical" evidence="1">
    <location>
        <begin position="200"/>
        <end position="218"/>
    </location>
</feature>
<dbReference type="RefSeq" id="WP_045670537.1">
    <property type="nucleotide sequence ID" value="NZ_CP011058.1"/>
</dbReference>
<feature type="transmembrane region" description="Helical" evidence="1">
    <location>
        <begin position="126"/>
        <end position="153"/>
    </location>
</feature>
<dbReference type="PATRIC" id="fig|1126833.4.peg.2541"/>
<keyword evidence="1" id="KW-0472">Membrane</keyword>
<feature type="transmembrane region" description="Helical" evidence="1">
    <location>
        <begin position="267"/>
        <end position="285"/>
    </location>
</feature>
<feature type="transmembrane region" description="Helical" evidence="1">
    <location>
        <begin position="173"/>
        <end position="193"/>
    </location>
</feature>
<keyword evidence="1" id="KW-1133">Transmembrane helix</keyword>
<feature type="transmembrane region" description="Helical" evidence="1">
    <location>
        <begin position="371"/>
        <end position="394"/>
    </location>
</feature>
<feature type="transmembrane region" description="Helical" evidence="1">
    <location>
        <begin position="454"/>
        <end position="471"/>
    </location>
</feature>